<feature type="chain" id="PRO_5046336961" evidence="5">
    <location>
        <begin position="24"/>
        <end position="344"/>
    </location>
</feature>
<organism evidence="6 7">
    <name type="scientific">Colwellia marinimaniae</name>
    <dbReference type="NCBI Taxonomy" id="1513592"/>
    <lineage>
        <taxon>Bacteria</taxon>
        <taxon>Pseudomonadati</taxon>
        <taxon>Pseudomonadota</taxon>
        <taxon>Gammaproteobacteria</taxon>
        <taxon>Alteromonadales</taxon>
        <taxon>Colwelliaceae</taxon>
        <taxon>Colwellia</taxon>
    </lineage>
</organism>
<evidence type="ECO:0000256" key="4">
    <source>
        <dbReference type="ARBA" id="ARBA00022837"/>
    </source>
</evidence>
<comment type="caution">
    <text evidence="6">The sequence shown here is derived from an EMBL/GenBank/DDBJ whole genome shotgun (WGS) entry which is preliminary data.</text>
</comment>
<feature type="signal peptide" evidence="5">
    <location>
        <begin position="1"/>
        <end position="23"/>
    </location>
</feature>
<protein>
    <submittedName>
        <fullName evidence="6">Uncharacterized protein</fullName>
    </submittedName>
</protein>
<evidence type="ECO:0000256" key="5">
    <source>
        <dbReference type="SAM" id="SignalP"/>
    </source>
</evidence>
<evidence type="ECO:0000256" key="1">
    <source>
        <dbReference type="ARBA" id="ARBA00004613"/>
    </source>
</evidence>
<comment type="subcellular location">
    <subcellularLocation>
        <location evidence="1">Secreted</location>
    </subcellularLocation>
</comment>
<reference evidence="6 7" key="1">
    <citation type="submission" date="2017-06" db="EMBL/GenBank/DDBJ databases">
        <title>Whole Genome Sequences of Colwellia marinimaniae MTCD1.</title>
        <authorList>
            <person name="Kusumoto H."/>
            <person name="Inoue M."/>
            <person name="Tanikawa K."/>
            <person name="Maeji H."/>
            <person name="Cameron J.H."/>
            <person name="Bartlett D.H."/>
        </authorList>
    </citation>
    <scope>NUCLEOTIDE SEQUENCE [LARGE SCALE GENOMIC DNA]</scope>
    <source>
        <strain evidence="6 7">MTCD1</strain>
    </source>
</reference>
<proteinExistence type="predicted"/>
<accession>A0ABQ0MUD1</accession>
<keyword evidence="2" id="KW-0964">Secreted</keyword>
<dbReference type="Proteomes" id="UP000197068">
    <property type="component" value="Unassembled WGS sequence"/>
</dbReference>
<keyword evidence="7" id="KW-1185">Reference proteome</keyword>
<keyword evidence="3 5" id="KW-0732">Signal</keyword>
<dbReference type="SUPFAM" id="SSF103647">
    <property type="entry name" value="TSP type-3 repeat"/>
    <property type="match status" value="1"/>
</dbReference>
<dbReference type="Pfam" id="PF18884">
    <property type="entry name" value="TSP3_bac"/>
    <property type="match status" value="1"/>
</dbReference>
<gene>
    <name evidence="6" type="ORF">MTCD1_01570</name>
</gene>
<dbReference type="InterPro" id="IPR059100">
    <property type="entry name" value="TSP3_bac"/>
</dbReference>
<dbReference type="EMBL" id="BDQM01000009">
    <property type="protein sequence ID" value="GAW95964.1"/>
    <property type="molecule type" value="Genomic_DNA"/>
</dbReference>
<evidence type="ECO:0000313" key="7">
    <source>
        <dbReference type="Proteomes" id="UP000197068"/>
    </source>
</evidence>
<keyword evidence="4" id="KW-0106">Calcium</keyword>
<dbReference type="InterPro" id="IPR028974">
    <property type="entry name" value="TSP_type-3_rpt"/>
</dbReference>
<evidence type="ECO:0000313" key="6">
    <source>
        <dbReference type="EMBL" id="GAW95964.1"/>
    </source>
</evidence>
<sequence length="344" mass="36271">MKKFTMFSIFAVVISLIANSVFAAPPAGKGKNKNWAITAFNESAITCSGVSDADATILPADGTINVGSPTAQCYQYSLAVPSTAPVGTQILEQLTSTFNLAPDAEDAANQAPDTELDGMCADDNCDGVANAIIGDKTLACEIFTSRPDSAVKLNSGNIPAHQDELIVISVKSKITDDNICTVTIYAITDGAQEGAEYDEGGDITGYNLFLPTSCTPLRMHTRYDSSGDGIWDTDDESVGIIANADGKPFVEYVPLTTGSRVFRPDTFLQLTSGNRNGEGGFAMFRSLQLQPIGCDTETDTDGDGLPDAEEIALGTDLNNTDTDDDGVVDGDDPCPLDPLDFCVI</sequence>
<name>A0ABQ0MUD1_9GAMM</name>
<evidence type="ECO:0000256" key="2">
    <source>
        <dbReference type="ARBA" id="ARBA00022525"/>
    </source>
</evidence>
<evidence type="ECO:0000256" key="3">
    <source>
        <dbReference type="ARBA" id="ARBA00022729"/>
    </source>
</evidence>
<dbReference type="RefSeq" id="WP_057181849.1">
    <property type="nucleotide sequence ID" value="NZ_BDQM01000009.1"/>
</dbReference>